<dbReference type="Proteomes" id="UP001151760">
    <property type="component" value="Unassembled WGS sequence"/>
</dbReference>
<dbReference type="PANTHER" id="PTHR11439">
    <property type="entry name" value="GAG-POL-RELATED RETROTRANSPOSON"/>
    <property type="match status" value="1"/>
</dbReference>
<feature type="region of interest" description="Disordered" evidence="2">
    <location>
        <begin position="768"/>
        <end position="817"/>
    </location>
</feature>
<feature type="region of interest" description="Disordered" evidence="2">
    <location>
        <begin position="52"/>
        <end position="140"/>
    </location>
</feature>
<reference evidence="4" key="1">
    <citation type="journal article" date="2022" name="Int. J. Mol. Sci.">
        <title>Draft Genome of Tanacetum Coccineum: Genomic Comparison of Closely Related Tanacetum-Family Plants.</title>
        <authorList>
            <person name="Yamashiro T."/>
            <person name="Shiraishi A."/>
            <person name="Nakayama K."/>
            <person name="Satake H."/>
        </authorList>
    </citation>
    <scope>NUCLEOTIDE SEQUENCE</scope>
</reference>
<dbReference type="SUPFAM" id="SSF56672">
    <property type="entry name" value="DNA/RNA polymerases"/>
    <property type="match status" value="1"/>
</dbReference>
<sequence length="1296" mass="147144">MVEGNGPKWLFDIDSLTQSMNYVPVVTGTTTNESASTREDLNADASYFKTASMNDNHDAPESSSAANNMNDDKKDDEYVEPQPSRDPGKKIAEGVSNASRVEYEDRPESSTPTINIAEPNINTAGPSVNTTNYDSPEPSNAYLIGDDTELDMSNLNVSYQVPTTPTTRIHKDHSLNQVIGDIQAGVQTRGMTKTADEQALLSAAYERKPHEDLNTCMFFCFLSQEEPKRVAKALSDSSWVEAMQEELLQIKLQKVWVLVDLPNGKRAIGTKWIFRNKKDERGIVIRNKAKLVALGHTQEEGIDYDDVFSPVARIEAIRLFLAYASFMGITVYQIDVKSAFLYGQIDEEVYVCQPPGFKDPDHPDKVYKVAKAMYGLHQAPRAWYATLANYLMGNGFQRGKIDQTLFIKRQKGDILLVQIYVDDIIFGSTKMEMCTKFEKFMKDKFQMTEILRKFNYTDVKSASTTMDLEKPLVKDGDADDVDVHLYRSMIGSLMYLTSSRPDIMFAVCACLSFQVTPKTSHLLDVKRIFRYLKGKPTLGLWYPRDSPFELVAYSDSDYARATQDRKSTTGGSAASCCGQVMWIQNQLLDYRYNFMNTMIHIDNNSTICIIENPVEHCKTKHIEIRHHFIRDCNAKKLIQMVKIHTDNNVADLLTKGFDAGRTAKLCTIQDGVMAIKTTIDRKVKVTVSEASIRRHLKLEDVDGISSLPNEEIFEHLARMGTFNFSKYIFDAMVKNLDSTHKFLIYPRRATKGYSGVITPLFDTMLVPPQGEAPSTSPSRISSSLSLPSYHTTSSTPTTPPSTQYPHEVEEPTTMPHDSPILGGHTPGSDEGRIQHDDLTDLLTKLTDMIEALEQDLCGYCKSLKKTVKTGQTRTREWKSTQRAMRMLSKVNSSQPSEEVEKTSADTKILVEEEEPTRIIEDLGSADKGEKEISTANMPVSTASPPKVTTANVSTAAASLVYIRRSASKAKDKGKAIMTEPEPSKKLKKRVQVQLSVDEELARKIKEEEQARAMAEQEQERLNLEAALEIQRQLDERQEVPAEPTQTHDIDWNDPSVLRYHALQNRPYYVAEVRRNMIMYLKNQAGYKQSYFKGMKYEEIRPIFEKVWDQVNTFVPIGSEIEKETSKPVEEERVQEEDVKPEQIVKESSKKSGRRRKSLARKRARETQSEETSKKQKHEDDAKKEELRLSLKIVSDKDKDIDYEVLDMKYPIVDWESQVLGNLGEMEMHVYKITRADGNSKFYSNLSRMLDTFDREDVLKLHSLVMERFPKNDPDGYDLLLWGDLKVLIDPQEDDDI</sequence>
<proteinExistence type="predicted"/>
<evidence type="ECO:0000313" key="5">
    <source>
        <dbReference type="Proteomes" id="UP001151760"/>
    </source>
</evidence>
<keyword evidence="5" id="KW-1185">Reference proteome</keyword>
<evidence type="ECO:0000256" key="2">
    <source>
        <dbReference type="SAM" id="MobiDB-lite"/>
    </source>
</evidence>
<dbReference type="EMBL" id="BQNB010020115">
    <property type="protein sequence ID" value="GJT92503.1"/>
    <property type="molecule type" value="Genomic_DNA"/>
</dbReference>
<evidence type="ECO:0000259" key="3">
    <source>
        <dbReference type="Pfam" id="PF07727"/>
    </source>
</evidence>
<feature type="compositionally biased region" description="Low complexity" evidence="2">
    <location>
        <begin position="773"/>
        <end position="805"/>
    </location>
</feature>
<protein>
    <submittedName>
        <fullName evidence="4">Ribonuclease H-like domain-containing protein</fullName>
    </submittedName>
</protein>
<evidence type="ECO:0000313" key="4">
    <source>
        <dbReference type="EMBL" id="GJT92503.1"/>
    </source>
</evidence>
<feature type="compositionally biased region" description="Polar residues" evidence="2">
    <location>
        <begin position="109"/>
        <end position="138"/>
    </location>
</feature>
<feature type="compositionally biased region" description="Basic and acidic residues" evidence="2">
    <location>
        <begin position="1122"/>
        <end position="1149"/>
    </location>
</feature>
<reference evidence="4" key="2">
    <citation type="submission" date="2022-01" db="EMBL/GenBank/DDBJ databases">
        <authorList>
            <person name="Yamashiro T."/>
            <person name="Shiraishi A."/>
            <person name="Satake H."/>
            <person name="Nakayama K."/>
        </authorList>
    </citation>
    <scope>NUCLEOTIDE SEQUENCE</scope>
</reference>
<feature type="coiled-coil region" evidence="1">
    <location>
        <begin position="997"/>
        <end position="1033"/>
    </location>
</feature>
<name>A0ABQ5HXB2_9ASTR</name>
<feature type="compositionally biased region" description="Basic and acidic residues" evidence="2">
    <location>
        <begin position="1164"/>
        <end position="1181"/>
    </location>
</feature>
<dbReference type="PANTHER" id="PTHR11439:SF495">
    <property type="entry name" value="REVERSE TRANSCRIPTASE, RNA-DEPENDENT DNA POLYMERASE-RELATED"/>
    <property type="match status" value="1"/>
</dbReference>
<evidence type="ECO:0000256" key="1">
    <source>
        <dbReference type="SAM" id="Coils"/>
    </source>
</evidence>
<dbReference type="CDD" id="cd09272">
    <property type="entry name" value="RNase_HI_RT_Ty1"/>
    <property type="match status" value="1"/>
</dbReference>
<comment type="caution">
    <text evidence="4">The sequence shown here is derived from an EMBL/GenBank/DDBJ whole genome shotgun (WGS) entry which is preliminary data.</text>
</comment>
<gene>
    <name evidence="4" type="ORF">Tco_1081348</name>
</gene>
<keyword evidence="1" id="KW-0175">Coiled coil</keyword>
<dbReference type="Pfam" id="PF07727">
    <property type="entry name" value="RVT_2"/>
    <property type="match status" value="1"/>
</dbReference>
<feature type="domain" description="Reverse transcriptase Ty1/copia-type" evidence="3">
    <location>
        <begin position="254"/>
        <end position="451"/>
    </location>
</feature>
<organism evidence="4 5">
    <name type="scientific">Tanacetum coccineum</name>
    <dbReference type="NCBI Taxonomy" id="301880"/>
    <lineage>
        <taxon>Eukaryota</taxon>
        <taxon>Viridiplantae</taxon>
        <taxon>Streptophyta</taxon>
        <taxon>Embryophyta</taxon>
        <taxon>Tracheophyta</taxon>
        <taxon>Spermatophyta</taxon>
        <taxon>Magnoliopsida</taxon>
        <taxon>eudicotyledons</taxon>
        <taxon>Gunneridae</taxon>
        <taxon>Pentapetalae</taxon>
        <taxon>asterids</taxon>
        <taxon>campanulids</taxon>
        <taxon>Asterales</taxon>
        <taxon>Asteraceae</taxon>
        <taxon>Asteroideae</taxon>
        <taxon>Anthemideae</taxon>
        <taxon>Anthemidinae</taxon>
        <taxon>Tanacetum</taxon>
    </lineage>
</organism>
<accession>A0ABQ5HXB2</accession>
<feature type="compositionally biased region" description="Basic residues" evidence="2">
    <location>
        <begin position="1150"/>
        <end position="1163"/>
    </location>
</feature>
<dbReference type="InterPro" id="IPR043502">
    <property type="entry name" value="DNA/RNA_pol_sf"/>
</dbReference>
<dbReference type="InterPro" id="IPR013103">
    <property type="entry name" value="RVT_2"/>
</dbReference>
<feature type="region of interest" description="Disordered" evidence="2">
    <location>
        <begin position="1122"/>
        <end position="1181"/>
    </location>
</feature>